<evidence type="ECO:0000256" key="2">
    <source>
        <dbReference type="ARBA" id="ARBA00022840"/>
    </source>
</evidence>
<sequence length="859" mass="94140">MDAATDEDPQGASAPLHLSFSSSTTTVKPSEREYEYHSLIPYSGSRTPALKTLALVMGSSDCEHTPVACALREQLKLVEDHNVHEYHTNSHDGISRSSSLAILVDSADLDNSPISPLSTPSPSTRADDSMSDVLVLSPYTPLLDMSPTAATPQKYSLRELELPSPLSPAGSVLSLDPFTQSPAPQTAPCNGTPAPVSKPNFRTKAKGLSFKIPSLNPRPGQGPGLLDIVRQRDVSPLPSPLARDLRRRVEAHPSEDQEMDITASFEEDSILSADSGSSIPPYETSCLGLDLGLDTSTGMKLDSSSYFLASPTKCQDTISIQAQRDYGRAGAKIMRASIAHSSSAELVSSPSRSQARQERPMSSLPSAHENLSGTSSKKYPRKTVPLPPPHLKSPFVPLSVSEQYHDAYTTGLGTLRPSPSAPDEMVFKRANHISSLRPSPSIGRFLSCGPLSSSPNRKSAPREVHAQLSASDLLQLQIQGASRFPKYFPEGYLLEAKFARQYCLETELGSGGYGFVLGARNVYTNEQVAVKFINRRLVPTRGLIRDYKNDIVPLEAVVLQLAQHPGVVRFYGIYEDGMYFYLVQELHGSPWSKNTKNKHKSDRETVTSANETPQVDTAESKLLSPYAPVHSSPLRPLAASNSMPSIPTLRQTSSFSPNEIPLGPRGSLPLLAARPHMPRRASYDLFECIEQHERLSEGQAKYIFAQVVDTVWYLDSIGITHRDIKDENLVIDREFKVKFIDFGSAVIRDVRKPPPTYTNFFGTVTFASPEILKNLPYTAPPAEVWTLGILLSFLVTGQSPFPTTEHAMHAVMCEPQEAIVVSPACGDLMRKCLNPDPARRFTIQQVYDHVWLRGALDRA</sequence>
<accession>A0A8H2X1C9</accession>
<keyword evidence="1 3" id="KW-0547">Nucleotide-binding</keyword>
<gene>
    <name evidence="6" type="ORF">RDB_LOCUS29720</name>
</gene>
<feature type="region of interest" description="Disordered" evidence="4">
    <location>
        <begin position="592"/>
        <end position="618"/>
    </location>
</feature>
<comment type="caution">
    <text evidence="6">The sequence shown here is derived from an EMBL/GenBank/DDBJ whole genome shotgun (WGS) entry which is preliminary data.</text>
</comment>
<dbReference type="AlphaFoldDB" id="A0A8H2X1C9"/>
<dbReference type="InterPro" id="IPR011009">
    <property type="entry name" value="Kinase-like_dom_sf"/>
</dbReference>
<feature type="region of interest" description="Disordered" evidence="4">
    <location>
        <begin position="340"/>
        <end position="388"/>
    </location>
</feature>
<organism evidence="6 7">
    <name type="scientific">Rhizoctonia solani</name>
    <dbReference type="NCBI Taxonomy" id="456999"/>
    <lineage>
        <taxon>Eukaryota</taxon>
        <taxon>Fungi</taxon>
        <taxon>Dikarya</taxon>
        <taxon>Basidiomycota</taxon>
        <taxon>Agaricomycotina</taxon>
        <taxon>Agaricomycetes</taxon>
        <taxon>Cantharellales</taxon>
        <taxon>Ceratobasidiaceae</taxon>
        <taxon>Rhizoctonia</taxon>
    </lineage>
</organism>
<dbReference type="SUPFAM" id="SSF56112">
    <property type="entry name" value="Protein kinase-like (PK-like)"/>
    <property type="match status" value="2"/>
</dbReference>
<protein>
    <recommendedName>
        <fullName evidence="5">Protein kinase domain-containing protein</fullName>
    </recommendedName>
</protein>
<feature type="region of interest" description="Disordered" evidence="4">
    <location>
        <begin position="179"/>
        <end position="198"/>
    </location>
</feature>
<evidence type="ECO:0000313" key="6">
    <source>
        <dbReference type="EMBL" id="CAE6415370.1"/>
    </source>
</evidence>
<dbReference type="InterPro" id="IPR017441">
    <property type="entry name" value="Protein_kinase_ATP_BS"/>
</dbReference>
<evidence type="ECO:0000313" key="7">
    <source>
        <dbReference type="Proteomes" id="UP000663841"/>
    </source>
</evidence>
<dbReference type="Proteomes" id="UP000663841">
    <property type="component" value="Unassembled WGS sequence"/>
</dbReference>
<keyword evidence="2 3" id="KW-0067">ATP-binding</keyword>
<dbReference type="Gene3D" id="3.30.200.20">
    <property type="entry name" value="Phosphorylase Kinase, domain 1"/>
    <property type="match status" value="1"/>
</dbReference>
<feature type="compositionally biased region" description="Polar residues" evidence="4">
    <location>
        <begin position="340"/>
        <end position="354"/>
    </location>
</feature>
<dbReference type="EMBL" id="CAJMWW010000068">
    <property type="protein sequence ID" value="CAE6415370.1"/>
    <property type="molecule type" value="Genomic_DNA"/>
</dbReference>
<feature type="compositionally biased region" description="Polar residues" evidence="4">
    <location>
        <begin position="363"/>
        <end position="377"/>
    </location>
</feature>
<dbReference type="PROSITE" id="PS00108">
    <property type="entry name" value="PROTEIN_KINASE_ST"/>
    <property type="match status" value="1"/>
</dbReference>
<feature type="compositionally biased region" description="Polar residues" evidence="4">
    <location>
        <begin position="179"/>
        <end position="189"/>
    </location>
</feature>
<evidence type="ECO:0000256" key="3">
    <source>
        <dbReference type="PROSITE-ProRule" id="PRU10141"/>
    </source>
</evidence>
<evidence type="ECO:0000256" key="4">
    <source>
        <dbReference type="SAM" id="MobiDB-lite"/>
    </source>
</evidence>
<dbReference type="Gene3D" id="1.10.510.10">
    <property type="entry name" value="Transferase(Phosphotransferase) domain 1"/>
    <property type="match status" value="1"/>
</dbReference>
<dbReference type="SMART" id="SM00220">
    <property type="entry name" value="S_TKc"/>
    <property type="match status" value="1"/>
</dbReference>
<name>A0A8H2X1C9_9AGAM</name>
<proteinExistence type="predicted"/>
<feature type="binding site" evidence="3">
    <location>
        <position position="531"/>
    </location>
    <ligand>
        <name>ATP</name>
        <dbReference type="ChEBI" id="CHEBI:30616"/>
    </ligand>
</feature>
<feature type="compositionally biased region" description="Polar residues" evidence="4">
    <location>
        <begin position="606"/>
        <end position="617"/>
    </location>
</feature>
<dbReference type="GO" id="GO:0045719">
    <property type="term" value="P:negative regulation of glycogen biosynthetic process"/>
    <property type="evidence" value="ECO:0007669"/>
    <property type="project" value="TreeGrafter"/>
</dbReference>
<dbReference type="PROSITE" id="PS00107">
    <property type="entry name" value="PROTEIN_KINASE_ATP"/>
    <property type="match status" value="1"/>
</dbReference>
<dbReference type="GO" id="GO:0004674">
    <property type="term" value="F:protein serine/threonine kinase activity"/>
    <property type="evidence" value="ECO:0007669"/>
    <property type="project" value="TreeGrafter"/>
</dbReference>
<reference evidence="6" key="1">
    <citation type="submission" date="2021-01" db="EMBL/GenBank/DDBJ databases">
        <authorList>
            <person name="Kaushik A."/>
        </authorList>
    </citation>
    <scope>NUCLEOTIDE SEQUENCE</scope>
    <source>
        <strain evidence="6">AG3-T5</strain>
    </source>
</reference>
<dbReference type="Pfam" id="PF00069">
    <property type="entry name" value="Pkinase"/>
    <property type="match status" value="2"/>
</dbReference>
<dbReference type="GO" id="GO:0035556">
    <property type="term" value="P:intracellular signal transduction"/>
    <property type="evidence" value="ECO:0007669"/>
    <property type="project" value="TreeGrafter"/>
</dbReference>
<dbReference type="PANTHER" id="PTHR24346">
    <property type="entry name" value="MAP/MICROTUBULE AFFINITY-REGULATING KINASE"/>
    <property type="match status" value="1"/>
</dbReference>
<dbReference type="GO" id="GO:0005634">
    <property type="term" value="C:nucleus"/>
    <property type="evidence" value="ECO:0007669"/>
    <property type="project" value="TreeGrafter"/>
</dbReference>
<dbReference type="InterPro" id="IPR008271">
    <property type="entry name" value="Ser/Thr_kinase_AS"/>
</dbReference>
<dbReference type="PROSITE" id="PS50011">
    <property type="entry name" value="PROTEIN_KINASE_DOM"/>
    <property type="match status" value="1"/>
</dbReference>
<dbReference type="PANTHER" id="PTHR24346:SF72">
    <property type="entry name" value="CAMK PROTEIN KINASE"/>
    <property type="match status" value="1"/>
</dbReference>
<evidence type="ECO:0000256" key="1">
    <source>
        <dbReference type="ARBA" id="ARBA00022741"/>
    </source>
</evidence>
<feature type="region of interest" description="Disordered" evidence="4">
    <location>
        <begin position="1"/>
        <end position="27"/>
    </location>
</feature>
<dbReference type="InterPro" id="IPR000719">
    <property type="entry name" value="Prot_kinase_dom"/>
</dbReference>
<dbReference type="GO" id="GO:0005524">
    <property type="term" value="F:ATP binding"/>
    <property type="evidence" value="ECO:0007669"/>
    <property type="project" value="UniProtKB-UniRule"/>
</dbReference>
<feature type="domain" description="Protein kinase" evidence="5">
    <location>
        <begin position="502"/>
        <end position="852"/>
    </location>
</feature>
<evidence type="ECO:0000259" key="5">
    <source>
        <dbReference type="PROSITE" id="PS50011"/>
    </source>
</evidence>
<dbReference type="GO" id="GO:0005829">
    <property type="term" value="C:cytosol"/>
    <property type="evidence" value="ECO:0007669"/>
    <property type="project" value="TreeGrafter"/>
</dbReference>